<comment type="caution">
    <text evidence="2">The sequence shown here is derived from an EMBL/GenBank/DDBJ whole genome shotgun (WGS) entry which is preliminary data.</text>
</comment>
<dbReference type="Pfam" id="PF12412">
    <property type="entry name" value="DUF3667"/>
    <property type="match status" value="1"/>
</dbReference>
<gene>
    <name evidence="2" type="ORF">VRS74_09755</name>
</gene>
<evidence type="ECO:0000313" key="2">
    <source>
        <dbReference type="EMBL" id="MEE1877966.1"/>
    </source>
</evidence>
<dbReference type="RefSeq" id="WP_354145073.1">
    <property type="nucleotide sequence ID" value="NZ_JAZDQV010000009.1"/>
</dbReference>
<feature type="transmembrane region" description="Helical" evidence="1">
    <location>
        <begin position="294"/>
        <end position="312"/>
    </location>
</feature>
<protein>
    <submittedName>
        <fullName evidence="2">DUF3667 domain-containing protein</fullName>
    </submittedName>
</protein>
<feature type="transmembrane region" description="Helical" evidence="1">
    <location>
        <begin position="324"/>
        <end position="348"/>
    </location>
</feature>
<keyword evidence="1" id="KW-1133">Transmembrane helix</keyword>
<evidence type="ECO:0000313" key="3">
    <source>
        <dbReference type="Proteomes" id="UP001343492"/>
    </source>
</evidence>
<feature type="transmembrane region" description="Helical" evidence="1">
    <location>
        <begin position="268"/>
        <end position="288"/>
    </location>
</feature>
<organism evidence="2 3">
    <name type="scientific">Altererythrobacter litoralis</name>
    <dbReference type="NCBI Taxonomy" id="3113904"/>
    <lineage>
        <taxon>Bacteria</taxon>
        <taxon>Pseudomonadati</taxon>
        <taxon>Pseudomonadota</taxon>
        <taxon>Alphaproteobacteria</taxon>
        <taxon>Sphingomonadales</taxon>
        <taxon>Erythrobacteraceae</taxon>
        <taxon>Altererythrobacter</taxon>
    </lineage>
</organism>
<keyword evidence="1" id="KW-0472">Membrane</keyword>
<reference evidence="2 3" key="1">
    <citation type="submission" date="2024-01" db="EMBL/GenBank/DDBJ databases">
        <title>The genome sequence of Erythrobacteraceae sp. strain 1XM1-14.</title>
        <authorList>
            <person name="Liu Y."/>
        </authorList>
    </citation>
    <scope>NUCLEOTIDE SEQUENCE [LARGE SCALE GENOMIC DNA]</scope>
    <source>
        <strain evidence="2 3">1XM1-14</strain>
    </source>
</reference>
<sequence length="351" mass="38668">MSEITEGLGGAIEGALSARAVEKQAGEGIASPGGTCLNCGTELLGPHCHACGQKAQVHRTISAILHDIVHGVLHLDGKLWRTLPLLAFKPGELTRRYIDGERARFVSPMAMFLFSVFLMFAVFQAVGLTTPSDVKPDISTGDAVSQVQGSALAQLKDARQRAETYPEGSPERLQAEADIANAEKFFNQLDENQKFMLGTEALASGDGTGIRPVDAILKKWRDNPGLMLYKLQTNAYKFSWLLIPLSVPFLWLMFAWKRHIRAYDHAIFVTYSIAFMSLLFIALSLLSLSGVAEGWVFGALVIIPPLHIYKDLRKAYGLSRFAAFWRLCLLLVFITVVIMLFLQILLLLGAT</sequence>
<keyword evidence="3" id="KW-1185">Reference proteome</keyword>
<dbReference type="InterPro" id="IPR022134">
    <property type="entry name" value="DUF3667"/>
</dbReference>
<proteinExistence type="predicted"/>
<evidence type="ECO:0000256" key="1">
    <source>
        <dbReference type="SAM" id="Phobius"/>
    </source>
</evidence>
<feature type="transmembrane region" description="Helical" evidence="1">
    <location>
        <begin position="105"/>
        <end position="126"/>
    </location>
</feature>
<keyword evidence="1" id="KW-0812">Transmembrane</keyword>
<dbReference type="Proteomes" id="UP001343492">
    <property type="component" value="Unassembled WGS sequence"/>
</dbReference>
<name>A0ABU7GIA2_9SPHN</name>
<feature type="transmembrane region" description="Helical" evidence="1">
    <location>
        <begin position="238"/>
        <end position="256"/>
    </location>
</feature>
<dbReference type="EMBL" id="JAZDQV010000009">
    <property type="protein sequence ID" value="MEE1877966.1"/>
    <property type="molecule type" value="Genomic_DNA"/>
</dbReference>
<accession>A0ABU7GIA2</accession>